<feature type="domain" description="Na+-translocating membrane potential-generating system MpsC" evidence="1">
    <location>
        <begin position="124"/>
        <end position="224"/>
    </location>
</feature>
<sequence>MDNKKIQTELASYIGRTLRENFGKGPESVFVSINQSIITVYLRNFTSPTENILLNKDQEEIVQTTRDMLMETLIPEFKAYIRVLTELDVKEFYYDWNLHNRSGMFVCIASSPDPNLENQFDGKAEIHDEISNVSKQAEKVPEAITSFLLNNRTLVVTRKGILVPIERELIRLGSSETLKLAKRKLEKRLLHNNENFEKILNTKIDDSFVDWDFTLDKSVIAFIISPQQMKVAVS</sequence>
<organism evidence="2 3">
    <name type="scientific">Mesobacillus persicus</name>
    <dbReference type="NCBI Taxonomy" id="930146"/>
    <lineage>
        <taxon>Bacteria</taxon>
        <taxon>Bacillati</taxon>
        <taxon>Bacillota</taxon>
        <taxon>Bacilli</taxon>
        <taxon>Bacillales</taxon>
        <taxon>Bacillaceae</taxon>
        <taxon>Mesobacillus</taxon>
    </lineage>
</organism>
<dbReference type="InterPro" id="IPR018745">
    <property type="entry name" value="MpsC"/>
</dbReference>
<dbReference type="AlphaFoldDB" id="A0A1H8AYB9"/>
<evidence type="ECO:0000313" key="2">
    <source>
        <dbReference type="EMBL" id="SEM75771.1"/>
    </source>
</evidence>
<dbReference type="STRING" id="930146.SAMN05192533_105210"/>
<dbReference type="Proteomes" id="UP000198553">
    <property type="component" value="Unassembled WGS sequence"/>
</dbReference>
<gene>
    <name evidence="2" type="ORF">SAMN05192533_105210</name>
</gene>
<evidence type="ECO:0000259" key="1">
    <source>
        <dbReference type="Pfam" id="PF10057"/>
    </source>
</evidence>
<keyword evidence="3" id="KW-1185">Reference proteome</keyword>
<reference evidence="3" key="1">
    <citation type="submission" date="2016-10" db="EMBL/GenBank/DDBJ databases">
        <authorList>
            <person name="Varghese N."/>
            <person name="Submissions S."/>
        </authorList>
    </citation>
    <scope>NUCLEOTIDE SEQUENCE [LARGE SCALE GENOMIC DNA]</scope>
    <source>
        <strain evidence="3">B48,IBRC-M 10115,DSM 25386,CECT 8001</strain>
    </source>
</reference>
<feature type="domain" description="Na+-translocating membrane potential-generating system MpsC" evidence="1">
    <location>
        <begin position="4"/>
        <end position="108"/>
    </location>
</feature>
<dbReference type="EMBL" id="FOBW01000005">
    <property type="protein sequence ID" value="SEM75771.1"/>
    <property type="molecule type" value="Genomic_DNA"/>
</dbReference>
<accession>A0A1H8AYB9</accession>
<proteinExistence type="predicted"/>
<evidence type="ECO:0000313" key="3">
    <source>
        <dbReference type="Proteomes" id="UP000198553"/>
    </source>
</evidence>
<protein>
    <submittedName>
        <fullName evidence="2">Uncharacterized protein YbcI</fullName>
    </submittedName>
</protein>
<dbReference type="RefSeq" id="WP_425283747.1">
    <property type="nucleotide sequence ID" value="NZ_FOBW01000005.1"/>
</dbReference>
<dbReference type="Pfam" id="PF10057">
    <property type="entry name" value="MpsC"/>
    <property type="match status" value="2"/>
</dbReference>
<name>A0A1H8AYB9_9BACI</name>